<feature type="binding site" evidence="10">
    <location>
        <position position="140"/>
    </location>
    <ligand>
        <name>L-histidine</name>
        <dbReference type="ChEBI" id="CHEBI:57595"/>
    </ligand>
</feature>
<dbReference type="Pfam" id="PF13393">
    <property type="entry name" value="tRNA-synt_His"/>
    <property type="match status" value="1"/>
</dbReference>
<keyword evidence="6 9" id="KW-0648">Protein biosynthesis</keyword>
<comment type="subcellular location">
    <subcellularLocation>
        <location evidence="9">Cytoplasm</location>
    </subcellularLocation>
</comment>
<keyword evidence="3 9" id="KW-0436">Ligase</keyword>
<dbReference type="InterPro" id="IPR036621">
    <property type="entry name" value="Anticodon-bd_dom_sf"/>
</dbReference>
<comment type="caution">
    <text evidence="12">The sequence shown here is derived from an EMBL/GenBank/DDBJ whole genome shotgun (WGS) entry which is preliminary data.</text>
</comment>
<dbReference type="CDD" id="cd00773">
    <property type="entry name" value="HisRS-like_core"/>
    <property type="match status" value="1"/>
</dbReference>
<proteinExistence type="inferred from homology"/>
<dbReference type="GO" id="GO:0005524">
    <property type="term" value="F:ATP binding"/>
    <property type="evidence" value="ECO:0007669"/>
    <property type="project" value="UniProtKB-UniRule"/>
</dbReference>
<dbReference type="PANTHER" id="PTHR43707:SF1">
    <property type="entry name" value="HISTIDINE--TRNA LIGASE, MITOCHONDRIAL-RELATED"/>
    <property type="match status" value="1"/>
</dbReference>
<evidence type="ECO:0000313" key="12">
    <source>
        <dbReference type="EMBL" id="PNV64653.1"/>
    </source>
</evidence>
<dbReference type="InterPro" id="IPR033656">
    <property type="entry name" value="HisRS_anticodon"/>
</dbReference>
<evidence type="ECO:0000256" key="5">
    <source>
        <dbReference type="ARBA" id="ARBA00022840"/>
    </source>
</evidence>
<feature type="binding site" evidence="10">
    <location>
        <begin position="94"/>
        <end position="96"/>
    </location>
    <ligand>
        <name>L-histidine</name>
        <dbReference type="ChEBI" id="CHEBI:57595"/>
    </ligand>
</feature>
<dbReference type="Proteomes" id="UP000236488">
    <property type="component" value="Unassembled WGS sequence"/>
</dbReference>
<dbReference type="GO" id="GO:0004821">
    <property type="term" value="F:histidine-tRNA ligase activity"/>
    <property type="evidence" value="ECO:0007669"/>
    <property type="project" value="UniProtKB-UniRule"/>
</dbReference>
<keyword evidence="5 9" id="KW-0067">ATP-binding</keyword>
<organism evidence="12 13">
    <name type="scientific">Rubneribacter badeniensis</name>
    <dbReference type="NCBI Taxonomy" id="2070688"/>
    <lineage>
        <taxon>Bacteria</taxon>
        <taxon>Bacillati</taxon>
        <taxon>Actinomycetota</taxon>
        <taxon>Coriobacteriia</taxon>
        <taxon>Eggerthellales</taxon>
        <taxon>Eggerthellaceae</taxon>
        <taxon>Rubneribacter</taxon>
    </lineage>
</organism>
<feature type="binding site" evidence="10">
    <location>
        <position position="126"/>
    </location>
    <ligand>
        <name>L-histidine</name>
        <dbReference type="ChEBI" id="CHEBI:57595"/>
    </ligand>
</feature>
<feature type="domain" description="Aminoacyl-transfer RNA synthetases class-II family profile" evidence="11">
    <location>
        <begin position="33"/>
        <end position="340"/>
    </location>
</feature>
<evidence type="ECO:0000256" key="9">
    <source>
        <dbReference type="HAMAP-Rule" id="MF_00127"/>
    </source>
</evidence>
<name>A0A2K2U2U7_9ACTN</name>
<evidence type="ECO:0000313" key="13">
    <source>
        <dbReference type="Proteomes" id="UP000236488"/>
    </source>
</evidence>
<dbReference type="SUPFAM" id="SSF52954">
    <property type="entry name" value="Class II aaRS ABD-related"/>
    <property type="match status" value="1"/>
</dbReference>
<dbReference type="PROSITE" id="PS50862">
    <property type="entry name" value="AA_TRNA_LIGASE_II"/>
    <property type="match status" value="1"/>
</dbReference>
<dbReference type="CDD" id="cd00859">
    <property type="entry name" value="HisRS_anticodon"/>
    <property type="match status" value="1"/>
</dbReference>
<evidence type="ECO:0000259" key="11">
    <source>
        <dbReference type="PROSITE" id="PS50862"/>
    </source>
</evidence>
<dbReference type="Gene3D" id="3.30.930.10">
    <property type="entry name" value="Bira Bifunctional Protein, Domain 2"/>
    <property type="match status" value="1"/>
</dbReference>
<comment type="similarity">
    <text evidence="1 9">Belongs to the class-II aminoacyl-tRNA synthetase family.</text>
</comment>
<dbReference type="InterPro" id="IPR004154">
    <property type="entry name" value="Anticodon-bd"/>
</dbReference>
<dbReference type="InterPro" id="IPR015807">
    <property type="entry name" value="His-tRNA-ligase"/>
</dbReference>
<dbReference type="Gene3D" id="3.40.50.800">
    <property type="entry name" value="Anticodon-binding domain"/>
    <property type="match status" value="1"/>
</dbReference>
<feature type="binding site" evidence="10">
    <location>
        <position position="144"/>
    </location>
    <ligand>
        <name>L-histidine</name>
        <dbReference type="ChEBI" id="CHEBI:57595"/>
    </ligand>
</feature>
<dbReference type="InterPro" id="IPR041715">
    <property type="entry name" value="HisRS-like_core"/>
</dbReference>
<dbReference type="EMBL" id="PPEL01000077">
    <property type="protein sequence ID" value="PNV64653.1"/>
    <property type="molecule type" value="Genomic_DNA"/>
</dbReference>
<evidence type="ECO:0000256" key="1">
    <source>
        <dbReference type="ARBA" id="ARBA00008226"/>
    </source>
</evidence>
<gene>
    <name evidence="9" type="primary">hisS</name>
    <name evidence="12" type="ORF">C2L80_10785</name>
</gene>
<dbReference type="PANTHER" id="PTHR43707">
    <property type="entry name" value="HISTIDYL-TRNA SYNTHETASE"/>
    <property type="match status" value="1"/>
</dbReference>
<dbReference type="GO" id="GO:0005737">
    <property type="term" value="C:cytoplasm"/>
    <property type="evidence" value="ECO:0007669"/>
    <property type="project" value="UniProtKB-SubCell"/>
</dbReference>
<keyword evidence="13" id="KW-1185">Reference proteome</keyword>
<accession>A0A2K2U2U7</accession>
<sequence length="462" mass="49330">MALQAPEGTKDLLPDEAAFWARFKATAANVCGRYGYAPIETPLFEQTELFVRGIGEATDVVSKEMFTAISGQNLATLLGGGTVKAKSRLSLRPEGTAGVVRAVVQHDLVPQGAAPAKLMYAGPMFRAERPQKGRQRQFNQVGIECLGAEEPSVDAEGIIMLMRFFAAIGIPAETTRLLVNSMGCDACRPAYREAVRAYMAAHADELCDECNRRAEINPLRAFDCKNSGCAAVMEGAPKIADHLCDECREHYEAVKAYLDGAGLAYVEDSTLVRGLDYYTRTVFEVQVTEGMGSQNAIGGGGRYDKLAEEVGGRPTPGFGWALGYERCVLALQAAGHAFAPAARCDVFVACVDDSVRRTAFSLVQACRDAGLAVEMDHQHRSLKGQFKLADKLGAARVAVLGPDEVAAGQVKVRNMRTHAERSVDLAAMLALLARFSGEPVGGAATIASVEEVFGDGDPAVEG</sequence>
<dbReference type="InterPro" id="IPR004516">
    <property type="entry name" value="HisRS/HisZ"/>
</dbReference>
<keyword evidence="4 9" id="KW-0547">Nucleotide-binding</keyword>
<dbReference type="InterPro" id="IPR006195">
    <property type="entry name" value="aa-tRNA-synth_II"/>
</dbReference>
<dbReference type="EC" id="6.1.1.21" evidence="9"/>
<feature type="binding site" evidence="10">
    <location>
        <position position="273"/>
    </location>
    <ligand>
        <name>L-histidine</name>
        <dbReference type="ChEBI" id="CHEBI:57595"/>
    </ligand>
</feature>
<reference evidence="12 13" key="1">
    <citation type="journal article" date="2018" name="Int. J. Syst. Evol. Microbiol.">
        <title>Rubneribacter badeniensis gen. nov., sp. nov. and Enteroscipio rubneri gen. nov., sp. nov., new members of the Eggerthellaceae isolated from human faeces.</title>
        <authorList>
            <person name="Danylec N."/>
            <person name="Gobl A."/>
            <person name="Stoll D.A."/>
            <person name="Hetzer B."/>
            <person name="Kulling S.E."/>
            <person name="Huch M."/>
        </authorList>
    </citation>
    <scope>NUCLEOTIDE SEQUENCE [LARGE SCALE GENOMIC DNA]</scope>
    <source>
        <strain evidence="12 13">ResAG-85</strain>
    </source>
</reference>
<comment type="subunit">
    <text evidence="9">Homodimer.</text>
</comment>
<comment type="catalytic activity">
    <reaction evidence="8 9">
        <text>tRNA(His) + L-histidine + ATP = L-histidyl-tRNA(His) + AMP + diphosphate + H(+)</text>
        <dbReference type="Rhea" id="RHEA:17313"/>
        <dbReference type="Rhea" id="RHEA-COMP:9665"/>
        <dbReference type="Rhea" id="RHEA-COMP:9689"/>
        <dbReference type="ChEBI" id="CHEBI:15378"/>
        <dbReference type="ChEBI" id="CHEBI:30616"/>
        <dbReference type="ChEBI" id="CHEBI:33019"/>
        <dbReference type="ChEBI" id="CHEBI:57595"/>
        <dbReference type="ChEBI" id="CHEBI:78442"/>
        <dbReference type="ChEBI" id="CHEBI:78527"/>
        <dbReference type="ChEBI" id="CHEBI:456215"/>
        <dbReference type="EC" id="6.1.1.21"/>
    </reaction>
</comment>
<evidence type="ECO:0000256" key="4">
    <source>
        <dbReference type="ARBA" id="ARBA00022741"/>
    </source>
</evidence>
<dbReference type="RefSeq" id="WP_087196948.1">
    <property type="nucleotide sequence ID" value="NZ_PPEL01000077.1"/>
</dbReference>
<dbReference type="HAMAP" id="MF_00127">
    <property type="entry name" value="His_tRNA_synth"/>
    <property type="match status" value="1"/>
</dbReference>
<evidence type="ECO:0000256" key="10">
    <source>
        <dbReference type="PIRSR" id="PIRSR001549-1"/>
    </source>
</evidence>
<dbReference type="GO" id="GO:0006427">
    <property type="term" value="P:histidyl-tRNA aminoacylation"/>
    <property type="evidence" value="ECO:0007669"/>
    <property type="project" value="UniProtKB-UniRule"/>
</dbReference>
<dbReference type="InterPro" id="IPR045864">
    <property type="entry name" value="aa-tRNA-synth_II/BPL/LPL"/>
</dbReference>
<protein>
    <recommendedName>
        <fullName evidence="9">Histidine--tRNA ligase</fullName>
        <ecNumber evidence="9">6.1.1.21</ecNumber>
    </recommendedName>
    <alternativeName>
        <fullName evidence="9">Histidyl-tRNA synthetase</fullName>
        <shortName evidence="9">HisRS</shortName>
    </alternativeName>
</protein>
<evidence type="ECO:0000256" key="3">
    <source>
        <dbReference type="ARBA" id="ARBA00022598"/>
    </source>
</evidence>
<dbReference type="AlphaFoldDB" id="A0A2K2U2U7"/>
<dbReference type="Pfam" id="PF03129">
    <property type="entry name" value="HGTP_anticodon"/>
    <property type="match status" value="1"/>
</dbReference>
<evidence type="ECO:0000256" key="2">
    <source>
        <dbReference type="ARBA" id="ARBA00022490"/>
    </source>
</evidence>
<keyword evidence="2 9" id="KW-0963">Cytoplasm</keyword>
<keyword evidence="7 9" id="KW-0030">Aminoacyl-tRNA synthetase</keyword>
<dbReference type="NCBIfam" id="TIGR00442">
    <property type="entry name" value="hisS"/>
    <property type="match status" value="1"/>
</dbReference>
<dbReference type="SUPFAM" id="SSF55681">
    <property type="entry name" value="Class II aaRS and biotin synthetases"/>
    <property type="match status" value="1"/>
</dbReference>
<evidence type="ECO:0000256" key="6">
    <source>
        <dbReference type="ARBA" id="ARBA00022917"/>
    </source>
</evidence>
<feature type="binding site" evidence="10">
    <location>
        <begin position="277"/>
        <end position="278"/>
    </location>
    <ligand>
        <name>L-histidine</name>
        <dbReference type="ChEBI" id="CHEBI:57595"/>
    </ligand>
</feature>
<dbReference type="PIRSF" id="PIRSF001549">
    <property type="entry name" value="His-tRNA_synth"/>
    <property type="match status" value="1"/>
</dbReference>
<evidence type="ECO:0000256" key="7">
    <source>
        <dbReference type="ARBA" id="ARBA00023146"/>
    </source>
</evidence>
<evidence type="ECO:0000256" key="8">
    <source>
        <dbReference type="ARBA" id="ARBA00047639"/>
    </source>
</evidence>